<keyword evidence="5" id="KW-0067">ATP-binding</keyword>
<dbReference type="GO" id="GO:0005524">
    <property type="term" value="F:ATP binding"/>
    <property type="evidence" value="ECO:0007669"/>
    <property type="project" value="UniProtKB-KW"/>
</dbReference>
<evidence type="ECO:0000256" key="4">
    <source>
        <dbReference type="ARBA" id="ARBA00022777"/>
    </source>
</evidence>
<dbReference type="Gene3D" id="3.40.1190.20">
    <property type="match status" value="1"/>
</dbReference>
<evidence type="ECO:0000259" key="7">
    <source>
        <dbReference type="Pfam" id="PF08543"/>
    </source>
</evidence>
<gene>
    <name evidence="8" type="ORF">DKB62_00215</name>
</gene>
<dbReference type="GO" id="GO:0005829">
    <property type="term" value="C:cytosol"/>
    <property type="evidence" value="ECO:0007669"/>
    <property type="project" value="TreeGrafter"/>
</dbReference>
<dbReference type="NCBIfam" id="NF005491">
    <property type="entry name" value="PRK07105.1"/>
    <property type="match status" value="1"/>
</dbReference>
<evidence type="ECO:0000256" key="3">
    <source>
        <dbReference type="ARBA" id="ARBA00022741"/>
    </source>
</evidence>
<dbReference type="EC" id="2.7.1.35" evidence="1"/>
<dbReference type="AlphaFoldDB" id="A0A346AW70"/>
<keyword evidence="9" id="KW-1185">Reference proteome</keyword>
<dbReference type="KEGG" id="meg:DKB62_00215"/>
<evidence type="ECO:0000256" key="6">
    <source>
        <dbReference type="ARBA" id="ARBA00022977"/>
    </source>
</evidence>
<dbReference type="EMBL" id="CP029462">
    <property type="protein sequence ID" value="AXL20113.1"/>
    <property type="molecule type" value="Genomic_DNA"/>
</dbReference>
<evidence type="ECO:0000256" key="5">
    <source>
        <dbReference type="ARBA" id="ARBA00022840"/>
    </source>
</evidence>
<dbReference type="RefSeq" id="WP_095628833.1">
    <property type="nucleotide sequence ID" value="NZ_CP029462.1"/>
</dbReference>
<feature type="domain" description="Pyridoxamine kinase/Phosphomethylpyrimidine kinase" evidence="7">
    <location>
        <begin position="73"/>
        <end position="255"/>
    </location>
</feature>
<evidence type="ECO:0000256" key="1">
    <source>
        <dbReference type="ARBA" id="ARBA00012104"/>
    </source>
</evidence>
<keyword evidence="2" id="KW-0808">Transferase</keyword>
<dbReference type="Proteomes" id="UP000254337">
    <property type="component" value="Chromosome"/>
</dbReference>
<dbReference type="CDD" id="cd01173">
    <property type="entry name" value="pyridoxal_pyridoxamine_kinase"/>
    <property type="match status" value="1"/>
</dbReference>
<evidence type="ECO:0000256" key="2">
    <source>
        <dbReference type="ARBA" id="ARBA00022679"/>
    </source>
</evidence>
<name>A0A346AW70_9FIRM</name>
<reference evidence="8 9" key="1">
    <citation type="submission" date="2018-05" db="EMBL/GenBank/DDBJ databases">
        <title>Complete genome sequence of Megasphaera sp. AJH120T, isolated from the ceca of a chicken.</title>
        <authorList>
            <person name="Maki J."/>
            <person name="Looft T."/>
        </authorList>
    </citation>
    <scope>NUCLEOTIDE SEQUENCE [LARGE SCALE GENOMIC DNA]</scope>
    <source>
        <strain evidence="8 9">AJH120</strain>
    </source>
</reference>
<organism evidence="8 9">
    <name type="scientific">Megasphaera stantonii</name>
    <dbReference type="NCBI Taxonomy" id="2144175"/>
    <lineage>
        <taxon>Bacteria</taxon>
        <taxon>Bacillati</taxon>
        <taxon>Bacillota</taxon>
        <taxon>Negativicutes</taxon>
        <taxon>Veillonellales</taxon>
        <taxon>Veillonellaceae</taxon>
        <taxon>Megasphaera</taxon>
    </lineage>
</organism>
<dbReference type="PANTHER" id="PTHR20858:SF17">
    <property type="entry name" value="HYDROXYMETHYLPYRIMIDINE_PHOSPHOMETHYLPYRIMIDINE KINASE THI20-RELATED"/>
    <property type="match status" value="1"/>
</dbReference>
<keyword evidence="3" id="KW-0547">Nucleotide-binding</keyword>
<dbReference type="InterPro" id="IPR004625">
    <property type="entry name" value="PyrdxlKinase"/>
</dbReference>
<sequence>MKHQKKIALINDVTGYGRCSVAVELPIISALKIQACVLPTAILSVHTGFPTYYIDDYTDRMKPYMENWKENNLTFDGISTGFLGSVQQIELVLDFLRTFKKEGTTVIVDPVMGDYGKLYSSYTEELCRGMRHLLPYADVITPNLTEACRLLRIPYPEDGRTTLAELRDMAGALSGLGPEKLVITGIHCGEDIGNYIYERGAEPQLLKTKKIGSDRSGTGDVFAGIVSGIVVQGRPLIEAVCTAADFITKTMIYTEELDLPHNCGLAFEEFLTELK</sequence>
<protein>
    <recommendedName>
        <fullName evidence="1">pyridoxal kinase</fullName>
        <ecNumber evidence="1">2.7.1.35</ecNumber>
    </recommendedName>
</protein>
<dbReference type="GO" id="GO:0009443">
    <property type="term" value="P:pyridoxal 5'-phosphate salvage"/>
    <property type="evidence" value="ECO:0007669"/>
    <property type="project" value="InterPro"/>
</dbReference>
<accession>A0A346AW70</accession>
<keyword evidence="4 8" id="KW-0418">Kinase</keyword>
<dbReference type="GO" id="GO:0009228">
    <property type="term" value="P:thiamine biosynthetic process"/>
    <property type="evidence" value="ECO:0007669"/>
    <property type="project" value="UniProtKB-KW"/>
</dbReference>
<evidence type="ECO:0000313" key="9">
    <source>
        <dbReference type="Proteomes" id="UP000254337"/>
    </source>
</evidence>
<dbReference type="GO" id="GO:0008478">
    <property type="term" value="F:pyridoxal kinase activity"/>
    <property type="evidence" value="ECO:0007669"/>
    <property type="project" value="UniProtKB-EC"/>
</dbReference>
<dbReference type="InterPro" id="IPR013749">
    <property type="entry name" value="PM/HMP-P_kinase-1"/>
</dbReference>
<dbReference type="GO" id="GO:0008972">
    <property type="term" value="F:phosphomethylpyrimidine kinase activity"/>
    <property type="evidence" value="ECO:0007669"/>
    <property type="project" value="TreeGrafter"/>
</dbReference>
<proteinExistence type="predicted"/>
<keyword evidence="6" id="KW-0784">Thiamine biosynthesis</keyword>
<dbReference type="OrthoDB" id="9800808at2"/>
<dbReference type="SUPFAM" id="SSF53613">
    <property type="entry name" value="Ribokinase-like"/>
    <property type="match status" value="1"/>
</dbReference>
<evidence type="ECO:0000313" key="8">
    <source>
        <dbReference type="EMBL" id="AXL20113.1"/>
    </source>
</evidence>
<dbReference type="InterPro" id="IPR029056">
    <property type="entry name" value="Ribokinase-like"/>
</dbReference>
<dbReference type="PANTHER" id="PTHR20858">
    <property type="entry name" value="PHOSPHOMETHYLPYRIMIDINE KINASE"/>
    <property type="match status" value="1"/>
</dbReference>
<dbReference type="GO" id="GO:0008902">
    <property type="term" value="F:hydroxymethylpyrimidine kinase activity"/>
    <property type="evidence" value="ECO:0007669"/>
    <property type="project" value="TreeGrafter"/>
</dbReference>
<dbReference type="Pfam" id="PF08543">
    <property type="entry name" value="Phos_pyr_kin"/>
    <property type="match status" value="1"/>
</dbReference>